<name>A0A138ZXM5_GONPJ</name>
<dbReference type="FunFam" id="1.10.630.10:FF:000018">
    <property type="entry name" value="Cytochrome P450 monooxygenase"/>
    <property type="match status" value="1"/>
</dbReference>
<keyword evidence="5 7" id="KW-0408">Iron</keyword>
<dbReference type="GO" id="GO:0004497">
    <property type="term" value="F:monooxygenase activity"/>
    <property type="evidence" value="ECO:0007669"/>
    <property type="project" value="UniProtKB-KW"/>
</dbReference>
<dbReference type="PANTHER" id="PTHR46696:SF1">
    <property type="entry name" value="CYTOCHROME P450 YJIB-RELATED"/>
    <property type="match status" value="1"/>
</dbReference>
<dbReference type="InterPro" id="IPR001128">
    <property type="entry name" value="Cyt_P450"/>
</dbReference>
<evidence type="ECO:0000256" key="6">
    <source>
        <dbReference type="ARBA" id="ARBA00023033"/>
    </source>
</evidence>
<dbReference type="InterPro" id="IPR002397">
    <property type="entry name" value="Cyt_P450_B"/>
</dbReference>
<dbReference type="Proteomes" id="UP000070544">
    <property type="component" value="Unassembled WGS sequence"/>
</dbReference>
<accession>A0A138ZXM5</accession>
<reference evidence="8 9" key="1">
    <citation type="journal article" date="2015" name="Genome Biol. Evol.">
        <title>Phylogenomic analyses indicate that early fungi evolved digesting cell walls of algal ancestors of land plants.</title>
        <authorList>
            <person name="Chang Y."/>
            <person name="Wang S."/>
            <person name="Sekimoto S."/>
            <person name="Aerts A.L."/>
            <person name="Choi C."/>
            <person name="Clum A."/>
            <person name="LaButti K.M."/>
            <person name="Lindquist E.A."/>
            <person name="Yee Ngan C."/>
            <person name="Ohm R.A."/>
            <person name="Salamov A.A."/>
            <person name="Grigoriev I.V."/>
            <person name="Spatafora J.W."/>
            <person name="Berbee M.L."/>
        </authorList>
    </citation>
    <scope>NUCLEOTIDE SEQUENCE [LARGE SCALE GENOMIC DNA]</scope>
    <source>
        <strain evidence="8 9">JEL478</strain>
    </source>
</reference>
<evidence type="ECO:0000313" key="8">
    <source>
        <dbReference type="EMBL" id="KXS09252.1"/>
    </source>
</evidence>
<dbReference type="CDD" id="cd20625">
    <property type="entry name" value="CYP164-like"/>
    <property type="match status" value="1"/>
</dbReference>
<keyword evidence="3 7" id="KW-0479">Metal-binding</keyword>
<sequence length="474" mass="53718">MLAQSSSYSFIFAALALVAAVLLFTRFASKKTPGSKVETLAPGHHLSLNEFDETKARQIAEKFDLKRLPDNFYKDPFPYYHALRSFSPVHLMPDGSYFLTRYSDIISVYNNARAFSSDKKIEFAPKYGTDSLLFEHHTTSLVFSDPPYHTRVRRLLVGALSPRAIEAMEPGLIKRVDELLDIAEKKRNVDIIEDFASAIPIEIIGNLLDIPHDERGPLRQWSLDILGALEPTLTPQQQQAGEQSVKEFLAYLKDLIRRRREKPGDRDTDMLTRLMLGDPNGEKFTETELMQNCVFLLNAGHETTTNLIGNSLVMLSEWPDQKRLLLDNLDDPNLLKTAVEEFLRYESSNQLGNRRSTQDVTVGGVFMPAGTLITIGMGGANRDPNQFPEPDRLDLQRSTNKHVAFGSGIHQCAGMNLARLEGRIAVQRWLRRFPNYKLTGEPERNRRARFRGFGMVPCNVFGEGKEYVATQKRL</sequence>
<organism evidence="8 9">
    <name type="scientific">Gonapodya prolifera (strain JEL478)</name>
    <name type="common">Monoblepharis prolifera</name>
    <dbReference type="NCBI Taxonomy" id="1344416"/>
    <lineage>
        <taxon>Eukaryota</taxon>
        <taxon>Fungi</taxon>
        <taxon>Fungi incertae sedis</taxon>
        <taxon>Chytridiomycota</taxon>
        <taxon>Chytridiomycota incertae sedis</taxon>
        <taxon>Monoblepharidomycetes</taxon>
        <taxon>Monoblepharidales</taxon>
        <taxon>Gonapodyaceae</taxon>
        <taxon>Gonapodya</taxon>
    </lineage>
</organism>
<protein>
    <submittedName>
        <fullName evidence="8">Putative cytochrome P450 hydroxylase</fullName>
    </submittedName>
</protein>
<dbReference type="GO" id="GO:0016705">
    <property type="term" value="F:oxidoreductase activity, acting on paired donors, with incorporation or reduction of molecular oxygen"/>
    <property type="evidence" value="ECO:0007669"/>
    <property type="project" value="InterPro"/>
</dbReference>
<dbReference type="Pfam" id="PF00067">
    <property type="entry name" value="p450"/>
    <property type="match status" value="1"/>
</dbReference>
<dbReference type="OrthoDB" id="3945418at2759"/>
<dbReference type="STRING" id="1344416.A0A138ZXM5"/>
<dbReference type="PRINTS" id="PR00359">
    <property type="entry name" value="BP450"/>
</dbReference>
<proteinExistence type="inferred from homology"/>
<dbReference type="GO" id="GO:0020037">
    <property type="term" value="F:heme binding"/>
    <property type="evidence" value="ECO:0007669"/>
    <property type="project" value="InterPro"/>
</dbReference>
<evidence type="ECO:0000256" key="7">
    <source>
        <dbReference type="RuleBase" id="RU000461"/>
    </source>
</evidence>
<dbReference type="PANTHER" id="PTHR46696">
    <property type="entry name" value="P450, PUTATIVE (EUROFUNG)-RELATED"/>
    <property type="match status" value="1"/>
</dbReference>
<evidence type="ECO:0000256" key="1">
    <source>
        <dbReference type="ARBA" id="ARBA00010617"/>
    </source>
</evidence>
<evidence type="ECO:0000256" key="5">
    <source>
        <dbReference type="ARBA" id="ARBA00023004"/>
    </source>
</evidence>
<evidence type="ECO:0000313" key="9">
    <source>
        <dbReference type="Proteomes" id="UP000070544"/>
    </source>
</evidence>
<keyword evidence="4 7" id="KW-0560">Oxidoreductase</keyword>
<dbReference type="PROSITE" id="PS00086">
    <property type="entry name" value="CYTOCHROME_P450"/>
    <property type="match status" value="1"/>
</dbReference>
<dbReference type="OMA" id="QEMISTC"/>
<comment type="similarity">
    <text evidence="1 7">Belongs to the cytochrome P450 family.</text>
</comment>
<dbReference type="GO" id="GO:0005506">
    <property type="term" value="F:iron ion binding"/>
    <property type="evidence" value="ECO:0007669"/>
    <property type="project" value="InterPro"/>
</dbReference>
<evidence type="ECO:0000256" key="3">
    <source>
        <dbReference type="ARBA" id="ARBA00022723"/>
    </source>
</evidence>
<evidence type="ECO:0000256" key="4">
    <source>
        <dbReference type="ARBA" id="ARBA00023002"/>
    </source>
</evidence>
<dbReference type="EMBL" id="KQ965875">
    <property type="protein sequence ID" value="KXS09252.1"/>
    <property type="molecule type" value="Genomic_DNA"/>
</dbReference>
<dbReference type="Gene3D" id="1.10.630.10">
    <property type="entry name" value="Cytochrome P450"/>
    <property type="match status" value="1"/>
</dbReference>
<keyword evidence="2 7" id="KW-0349">Heme</keyword>
<keyword evidence="6 7" id="KW-0503">Monooxygenase</keyword>
<dbReference type="InterPro" id="IPR017972">
    <property type="entry name" value="Cyt_P450_CS"/>
</dbReference>
<dbReference type="InterPro" id="IPR036396">
    <property type="entry name" value="Cyt_P450_sf"/>
</dbReference>
<keyword evidence="9" id="KW-1185">Reference proteome</keyword>
<gene>
    <name evidence="8" type="ORF">M427DRAFT_64414</name>
</gene>
<dbReference type="AlphaFoldDB" id="A0A138ZXM5"/>
<evidence type="ECO:0000256" key="2">
    <source>
        <dbReference type="ARBA" id="ARBA00022617"/>
    </source>
</evidence>
<dbReference type="SUPFAM" id="SSF48264">
    <property type="entry name" value="Cytochrome P450"/>
    <property type="match status" value="1"/>
</dbReference>